<name>A0A438C6A6_VITVI</name>
<feature type="region of interest" description="Disordered" evidence="1">
    <location>
        <begin position="43"/>
        <end position="64"/>
    </location>
</feature>
<comment type="caution">
    <text evidence="2">The sequence shown here is derived from an EMBL/GenBank/DDBJ whole genome shotgun (WGS) entry which is preliminary data.</text>
</comment>
<protein>
    <submittedName>
        <fullName evidence="2">Uncharacterized protein</fullName>
    </submittedName>
</protein>
<proteinExistence type="predicted"/>
<dbReference type="AlphaFoldDB" id="A0A438C6A6"/>
<accession>A0A438C6A6</accession>
<dbReference type="EMBL" id="QGNW01002512">
    <property type="protein sequence ID" value="RVW18782.1"/>
    <property type="molecule type" value="Genomic_DNA"/>
</dbReference>
<reference evidence="2 3" key="1">
    <citation type="journal article" date="2018" name="PLoS Genet.">
        <title>Population sequencing reveals clonal diversity and ancestral inbreeding in the grapevine cultivar Chardonnay.</title>
        <authorList>
            <person name="Roach M.J."/>
            <person name="Johnson D.L."/>
            <person name="Bohlmann J."/>
            <person name="van Vuuren H.J."/>
            <person name="Jones S.J."/>
            <person name="Pretorius I.S."/>
            <person name="Schmidt S.A."/>
            <person name="Borneman A.R."/>
        </authorList>
    </citation>
    <scope>NUCLEOTIDE SEQUENCE [LARGE SCALE GENOMIC DNA]</scope>
    <source>
        <strain evidence="3">cv. Chardonnay</strain>
        <tissue evidence="2">Leaf</tissue>
    </source>
</reference>
<dbReference type="Proteomes" id="UP000288805">
    <property type="component" value="Unassembled WGS sequence"/>
</dbReference>
<gene>
    <name evidence="2" type="ORF">CK203_102739</name>
</gene>
<evidence type="ECO:0000313" key="2">
    <source>
        <dbReference type="EMBL" id="RVW18782.1"/>
    </source>
</evidence>
<organism evidence="2 3">
    <name type="scientific">Vitis vinifera</name>
    <name type="common">Grape</name>
    <dbReference type="NCBI Taxonomy" id="29760"/>
    <lineage>
        <taxon>Eukaryota</taxon>
        <taxon>Viridiplantae</taxon>
        <taxon>Streptophyta</taxon>
        <taxon>Embryophyta</taxon>
        <taxon>Tracheophyta</taxon>
        <taxon>Spermatophyta</taxon>
        <taxon>Magnoliopsida</taxon>
        <taxon>eudicotyledons</taxon>
        <taxon>Gunneridae</taxon>
        <taxon>Pentapetalae</taxon>
        <taxon>rosids</taxon>
        <taxon>Vitales</taxon>
        <taxon>Vitaceae</taxon>
        <taxon>Viteae</taxon>
        <taxon>Vitis</taxon>
    </lineage>
</organism>
<evidence type="ECO:0000313" key="3">
    <source>
        <dbReference type="Proteomes" id="UP000288805"/>
    </source>
</evidence>
<evidence type="ECO:0000256" key="1">
    <source>
        <dbReference type="SAM" id="MobiDB-lite"/>
    </source>
</evidence>
<sequence length="100" mass="11171">MGLERERGSFSGLVELSPREAKASLNPLFVMLRDGSTAVLTEAPGPGLENNVAKQRESSADPPCEEGWSEEELFKLTHFSKVLECLSKGMKLKFWPYLRN</sequence>